<reference evidence="1 2" key="1">
    <citation type="submission" date="2021-01" db="EMBL/GenBank/DDBJ databases">
        <title>Draft genome sequence of Micromonospora sp. strain STR1_7.</title>
        <authorList>
            <person name="Karlyshev A."/>
            <person name="Jawad R."/>
        </authorList>
    </citation>
    <scope>NUCLEOTIDE SEQUENCE [LARGE SCALE GENOMIC DNA]</scope>
    <source>
        <strain evidence="1 2">STR1-7</strain>
    </source>
</reference>
<gene>
    <name evidence="1" type="ORF">JNW91_08505</name>
</gene>
<evidence type="ECO:0000313" key="2">
    <source>
        <dbReference type="Proteomes" id="UP000601027"/>
    </source>
</evidence>
<proteinExistence type="predicted"/>
<protein>
    <submittedName>
        <fullName evidence="1">Uncharacterized protein</fullName>
    </submittedName>
</protein>
<accession>A0ABS1XRK4</accession>
<dbReference type="Proteomes" id="UP000601027">
    <property type="component" value="Unassembled WGS sequence"/>
</dbReference>
<sequence>MVDSNAEGTVVKTGRVRPTSALPFTRHTIDELTASGRLAPAAAGCLELAWKHRRTILGRS</sequence>
<evidence type="ECO:0000313" key="1">
    <source>
        <dbReference type="EMBL" id="MBM0231893.1"/>
    </source>
</evidence>
<keyword evidence="2" id="KW-1185">Reference proteome</keyword>
<name>A0ABS1XRK4_9ACTN</name>
<organism evidence="1 2">
    <name type="scientific">Micromonospora parastrephiae</name>
    <dbReference type="NCBI Taxonomy" id="2806101"/>
    <lineage>
        <taxon>Bacteria</taxon>
        <taxon>Bacillati</taxon>
        <taxon>Actinomycetota</taxon>
        <taxon>Actinomycetes</taxon>
        <taxon>Micromonosporales</taxon>
        <taxon>Micromonosporaceae</taxon>
        <taxon>Micromonospora</taxon>
    </lineage>
</organism>
<comment type="caution">
    <text evidence="1">The sequence shown here is derived from an EMBL/GenBank/DDBJ whole genome shotgun (WGS) entry which is preliminary data.</text>
</comment>
<dbReference type="EMBL" id="JAEVHM010000026">
    <property type="protein sequence ID" value="MBM0231893.1"/>
    <property type="molecule type" value="Genomic_DNA"/>
</dbReference>